<feature type="transmembrane region" description="Helical" evidence="5">
    <location>
        <begin position="28"/>
        <end position="50"/>
    </location>
</feature>
<accession>A0A858RR21</accession>
<dbReference type="EMBL" id="CP051774">
    <property type="protein sequence ID" value="QJE98570.1"/>
    <property type="molecule type" value="Genomic_DNA"/>
</dbReference>
<dbReference type="Proteomes" id="UP000501812">
    <property type="component" value="Chromosome"/>
</dbReference>
<organism evidence="6 7">
    <name type="scientific">Luteolibacter luteus</name>
    <dbReference type="NCBI Taxonomy" id="2728835"/>
    <lineage>
        <taxon>Bacteria</taxon>
        <taxon>Pseudomonadati</taxon>
        <taxon>Verrucomicrobiota</taxon>
        <taxon>Verrucomicrobiia</taxon>
        <taxon>Verrucomicrobiales</taxon>
        <taxon>Verrucomicrobiaceae</taxon>
        <taxon>Luteolibacter</taxon>
    </lineage>
</organism>
<keyword evidence="7" id="KW-1185">Reference proteome</keyword>
<dbReference type="KEGG" id="luo:HHL09_23230"/>
<evidence type="ECO:0000256" key="3">
    <source>
        <dbReference type="ARBA" id="ARBA00022989"/>
    </source>
</evidence>
<evidence type="ECO:0000256" key="1">
    <source>
        <dbReference type="ARBA" id="ARBA00004141"/>
    </source>
</evidence>
<evidence type="ECO:0000313" key="6">
    <source>
        <dbReference type="EMBL" id="QJE98570.1"/>
    </source>
</evidence>
<evidence type="ECO:0000313" key="7">
    <source>
        <dbReference type="Proteomes" id="UP000501812"/>
    </source>
</evidence>
<keyword evidence="2 5" id="KW-0812">Transmembrane</keyword>
<comment type="subcellular location">
    <subcellularLocation>
        <location evidence="1">Membrane</location>
        <topology evidence="1">Multi-pass membrane protein</topology>
    </subcellularLocation>
</comment>
<keyword evidence="3 5" id="KW-1133">Transmembrane helix</keyword>
<sequence length="133" mass="14655">MQPPPLPPGLPPPAYLRPSGPSPDERTLGMLCHLLGIFTGFLGPLILWLVKKDSSPFVDHHGKEAVNFQISLFIITLCVSVVAVGLMIVWIGFLLLPLLLLIPLLALIFKILACASANRGEWHRYPMCLRLIP</sequence>
<protein>
    <submittedName>
        <fullName evidence="6">DUF4870 domain-containing protein</fullName>
    </submittedName>
</protein>
<proteinExistence type="predicted"/>
<dbReference type="InterPro" id="IPR019109">
    <property type="entry name" value="MamF_MmsF"/>
</dbReference>
<evidence type="ECO:0000256" key="5">
    <source>
        <dbReference type="SAM" id="Phobius"/>
    </source>
</evidence>
<evidence type="ECO:0000256" key="4">
    <source>
        <dbReference type="ARBA" id="ARBA00023136"/>
    </source>
</evidence>
<dbReference type="RefSeq" id="WP_169457057.1">
    <property type="nucleotide sequence ID" value="NZ_CP051774.1"/>
</dbReference>
<dbReference type="Pfam" id="PF09685">
    <property type="entry name" value="MamF_MmsF"/>
    <property type="match status" value="1"/>
</dbReference>
<feature type="transmembrane region" description="Helical" evidence="5">
    <location>
        <begin position="70"/>
        <end position="92"/>
    </location>
</feature>
<gene>
    <name evidence="6" type="ORF">HHL09_23230</name>
</gene>
<keyword evidence="4 5" id="KW-0472">Membrane</keyword>
<name>A0A858RR21_9BACT</name>
<dbReference type="AlphaFoldDB" id="A0A858RR21"/>
<reference evidence="6 7" key="1">
    <citation type="submission" date="2020-04" db="EMBL/GenBank/DDBJ databases">
        <title>Luteolibacter sp. G-1-1-1 isolated from soil.</title>
        <authorList>
            <person name="Dahal R.H."/>
        </authorList>
    </citation>
    <scope>NUCLEOTIDE SEQUENCE [LARGE SCALE GENOMIC DNA]</scope>
    <source>
        <strain evidence="6 7">G-1-1-1</strain>
    </source>
</reference>
<evidence type="ECO:0000256" key="2">
    <source>
        <dbReference type="ARBA" id="ARBA00022692"/>
    </source>
</evidence>
<feature type="transmembrane region" description="Helical" evidence="5">
    <location>
        <begin position="98"/>
        <end position="117"/>
    </location>
</feature>